<dbReference type="EMBL" id="BJYF01000005">
    <property type="protein sequence ID" value="GEN59070.1"/>
    <property type="molecule type" value="Genomic_DNA"/>
</dbReference>
<dbReference type="InterPro" id="IPR034756">
    <property type="entry name" value="T2SSM_b"/>
</dbReference>
<proteinExistence type="predicted"/>
<dbReference type="AlphaFoldDB" id="A0A511X7Z7"/>
<evidence type="ECO:0000313" key="2">
    <source>
        <dbReference type="EMBL" id="GEN59070.1"/>
    </source>
</evidence>
<evidence type="ECO:0008006" key="4">
    <source>
        <dbReference type="Google" id="ProtNLM"/>
    </source>
</evidence>
<name>A0A511X7Z7_9PROT</name>
<organism evidence="2 3">
    <name type="scientific">Acetobacter nitrogenifigens DSM 23921 = NBRC 105050</name>
    <dbReference type="NCBI Taxonomy" id="1120919"/>
    <lineage>
        <taxon>Bacteria</taxon>
        <taxon>Pseudomonadati</taxon>
        <taxon>Pseudomonadota</taxon>
        <taxon>Alphaproteobacteria</taxon>
        <taxon>Acetobacterales</taxon>
        <taxon>Acetobacteraceae</taxon>
        <taxon>Acetobacter</taxon>
    </lineage>
</organism>
<keyword evidence="3" id="KW-1185">Reference proteome</keyword>
<protein>
    <recommendedName>
        <fullName evidence="4">General secretion pathway protein GspM</fullName>
    </recommendedName>
</protein>
<keyword evidence="1" id="KW-0812">Transmembrane</keyword>
<evidence type="ECO:0000313" key="3">
    <source>
        <dbReference type="Proteomes" id="UP000321635"/>
    </source>
</evidence>
<dbReference type="Proteomes" id="UP000321635">
    <property type="component" value="Unassembled WGS sequence"/>
</dbReference>
<comment type="caution">
    <text evidence="2">The sequence shown here is derived from an EMBL/GenBank/DDBJ whole genome shotgun (WGS) entry which is preliminary data.</text>
</comment>
<dbReference type="Pfam" id="PF10741">
    <property type="entry name" value="T2SSM_b"/>
    <property type="match status" value="1"/>
</dbReference>
<keyword evidence="1" id="KW-1133">Transmembrane helix</keyword>
<gene>
    <name evidence="2" type="ORF">ANI02nite_09540</name>
</gene>
<evidence type="ECO:0000256" key="1">
    <source>
        <dbReference type="SAM" id="Phobius"/>
    </source>
</evidence>
<feature type="transmembrane region" description="Helical" evidence="1">
    <location>
        <begin position="26"/>
        <end position="48"/>
    </location>
</feature>
<dbReference type="NCBIfam" id="NF040576">
    <property type="entry name" value="T2SS_GspM_XpsM"/>
    <property type="match status" value="1"/>
</dbReference>
<dbReference type="RefSeq" id="WP_051292129.1">
    <property type="nucleotide sequence ID" value="NZ_AUBI01000005.1"/>
</dbReference>
<dbReference type="STRING" id="1120919.GCA_000429165_01714"/>
<keyword evidence="1" id="KW-0472">Membrane</keyword>
<sequence>MASPLSSSSSLPAARLPVGRAGKLTAIGLAAVTLTLLWLLASGVTGLYDDLKDHVEGKQDILFRTRALVASIPRLHEEAIRAAEEGSRGGVLLGEDSDATAQARLQELVEAAGQAAQIQLSSQEPLPLVRRGVFERLAVRASLTGSWPALVRFLDTVSSTDSPALLVEDLQIQSAGSSRLADEASHGRMIDASVTVIALRSPAAVRTEARP</sequence>
<accession>A0A511X7Z7</accession>
<reference evidence="2 3" key="1">
    <citation type="submission" date="2019-07" db="EMBL/GenBank/DDBJ databases">
        <title>Whole genome shotgun sequence of Acetobacter nitrogenifigens NBRC 105050.</title>
        <authorList>
            <person name="Hosoyama A."/>
            <person name="Uohara A."/>
            <person name="Ohji S."/>
            <person name="Ichikawa N."/>
        </authorList>
    </citation>
    <scope>NUCLEOTIDE SEQUENCE [LARGE SCALE GENOMIC DNA]</scope>
    <source>
        <strain evidence="2 3">NBRC 105050</strain>
    </source>
</reference>